<evidence type="ECO:0000259" key="5">
    <source>
        <dbReference type="PROSITE" id="PS50931"/>
    </source>
</evidence>
<dbReference type="InterPro" id="IPR000847">
    <property type="entry name" value="LysR_HTH_N"/>
</dbReference>
<dbReference type="Gene3D" id="1.10.10.10">
    <property type="entry name" value="Winged helix-like DNA-binding domain superfamily/Winged helix DNA-binding domain"/>
    <property type="match status" value="1"/>
</dbReference>
<dbReference type="DNASU" id="2555558"/>
<dbReference type="Pfam" id="PF03466">
    <property type="entry name" value="LysR_substrate"/>
    <property type="match status" value="1"/>
</dbReference>
<dbReference type="GO" id="GO:0000976">
    <property type="term" value="F:transcription cis-regulatory region binding"/>
    <property type="evidence" value="ECO:0007669"/>
    <property type="project" value="TreeGrafter"/>
</dbReference>
<dbReference type="InterPro" id="IPR005119">
    <property type="entry name" value="LysR_subst-bd"/>
</dbReference>
<dbReference type="SUPFAM" id="SSF53850">
    <property type="entry name" value="Periplasmic binding protein-like II"/>
    <property type="match status" value="1"/>
</dbReference>
<comment type="similarity">
    <text evidence="1">Belongs to the LysR transcriptional regulatory family.</text>
</comment>
<dbReference type="PRINTS" id="PR00039">
    <property type="entry name" value="HTHLYSR"/>
</dbReference>
<proteinExistence type="inferred from homology"/>
<dbReference type="KEGG" id="wsu:WS0874"/>
<dbReference type="InterPro" id="IPR036390">
    <property type="entry name" value="WH_DNA-bd_sf"/>
</dbReference>
<name>Q7M9J3_WOLSU</name>
<dbReference type="AlphaFoldDB" id="Q7M9J3"/>
<dbReference type="Gene3D" id="3.40.190.10">
    <property type="entry name" value="Periplasmic binding protein-like II"/>
    <property type="match status" value="2"/>
</dbReference>
<evidence type="ECO:0000256" key="1">
    <source>
        <dbReference type="ARBA" id="ARBA00009437"/>
    </source>
</evidence>
<dbReference type="GO" id="GO:0003700">
    <property type="term" value="F:DNA-binding transcription factor activity"/>
    <property type="evidence" value="ECO:0007669"/>
    <property type="project" value="InterPro"/>
</dbReference>
<evidence type="ECO:0000313" key="7">
    <source>
        <dbReference type="Proteomes" id="UP000000422"/>
    </source>
</evidence>
<dbReference type="PANTHER" id="PTHR30126:SF64">
    <property type="entry name" value="HTH-TYPE TRANSCRIPTIONAL REGULATOR CITR"/>
    <property type="match status" value="1"/>
</dbReference>
<sequence length="304" mass="34570">MLKDFAKLETFLIVVRERSFSKASAKLGISQPAVTQQIKYIEEYLDTKIIERKKNGVKLTKDGEKLLTIALRLERAIVTAEKETMKIIKKDFSFNIGASFTIGNYILPNCLGNIKEMIKNDVFVKIDSSDNIIEALIEKKIDLALIESPIFKDNIVYREWVEDEFVLFSNSPLPKTVKKEDLLTFSWICREWGSNTRRIINETLDDVGIDCTTFDIKGVVSSSTGVKHTVLKSPKFPEESPKPTVAILSKYVVQDDLVNNSLHESKIRGCKLKRKLYLAYLKDRKNDAFVDTVSSCLMCNKNLG</sequence>
<dbReference type="Proteomes" id="UP000000422">
    <property type="component" value="Chromosome"/>
</dbReference>
<keyword evidence="4" id="KW-0804">Transcription</keyword>
<evidence type="ECO:0000256" key="3">
    <source>
        <dbReference type="ARBA" id="ARBA00023125"/>
    </source>
</evidence>
<dbReference type="eggNOG" id="COG0583">
    <property type="taxonomic scope" value="Bacteria"/>
</dbReference>
<dbReference type="SUPFAM" id="SSF46785">
    <property type="entry name" value="Winged helix' DNA-binding domain"/>
    <property type="match status" value="1"/>
</dbReference>
<keyword evidence="3" id="KW-0238">DNA-binding</keyword>
<dbReference type="PROSITE" id="PS50931">
    <property type="entry name" value="HTH_LYSR"/>
    <property type="match status" value="1"/>
</dbReference>
<dbReference type="RefSeq" id="WP_011138780.1">
    <property type="nucleotide sequence ID" value="NC_005090.1"/>
</dbReference>
<dbReference type="EMBL" id="BX571659">
    <property type="protein sequence ID" value="CAE09983.1"/>
    <property type="molecule type" value="Genomic_DNA"/>
</dbReference>
<evidence type="ECO:0000313" key="6">
    <source>
        <dbReference type="EMBL" id="CAE09983.1"/>
    </source>
</evidence>
<dbReference type="HOGENOM" id="CLU_039613_6_1_7"/>
<keyword evidence="7" id="KW-1185">Reference proteome</keyword>
<dbReference type="STRING" id="273121.WS0874"/>
<dbReference type="Pfam" id="PF00126">
    <property type="entry name" value="HTH_1"/>
    <property type="match status" value="1"/>
</dbReference>
<organism evidence="7">
    <name type="scientific">Wolinella succinogenes (strain ATCC 29543 / DSM 1740 / CCUG 13145 / JCM 31913 / LMG 7466 / NCTC 11488 / FDC 602W)</name>
    <name type="common">Vibrio succinogenes</name>
    <dbReference type="NCBI Taxonomy" id="273121"/>
    <lineage>
        <taxon>Bacteria</taxon>
        <taxon>Pseudomonadati</taxon>
        <taxon>Campylobacterota</taxon>
        <taxon>Epsilonproteobacteria</taxon>
        <taxon>Campylobacterales</taxon>
        <taxon>Helicobacteraceae</taxon>
        <taxon>Wolinella</taxon>
    </lineage>
</organism>
<protein>
    <submittedName>
        <fullName evidence="6">TRANSCRIPTIONAL REGULATOR (LYSR FAMILY)</fullName>
    </submittedName>
</protein>
<accession>Q7M9J3</accession>
<evidence type="ECO:0000256" key="4">
    <source>
        <dbReference type="ARBA" id="ARBA00023163"/>
    </source>
</evidence>
<feature type="domain" description="HTH lysR-type" evidence="5">
    <location>
        <begin position="1"/>
        <end position="60"/>
    </location>
</feature>
<evidence type="ECO:0000256" key="2">
    <source>
        <dbReference type="ARBA" id="ARBA00023015"/>
    </source>
</evidence>
<dbReference type="PANTHER" id="PTHR30126">
    <property type="entry name" value="HTH-TYPE TRANSCRIPTIONAL REGULATOR"/>
    <property type="match status" value="1"/>
</dbReference>
<reference evidence="6 7" key="1">
    <citation type="journal article" date="2003" name="Proc. Natl. Acad. Sci. U.S.A.">
        <title>Complete genome sequence and analysis of Wolinella succinogenes.</title>
        <authorList>
            <person name="Baar C."/>
            <person name="Eppinger M."/>
            <person name="Raddatz G."/>
            <person name="Simon JM."/>
            <person name="Lanz C."/>
            <person name="Klimmek O."/>
            <person name="Nandakumar R."/>
            <person name="Gross R."/>
            <person name="Rosinus A."/>
            <person name="Keller H."/>
            <person name="Jagtap P."/>
            <person name="Linke B."/>
            <person name="Meyer F."/>
            <person name="Lederer H."/>
            <person name="Schuster S.C."/>
        </authorList>
    </citation>
    <scope>NUCLEOTIDE SEQUENCE [LARGE SCALE GENOMIC DNA]</scope>
    <source>
        <strain evidence="7">ATCC 29543 / DSM 1740 / CCUG 13145 / JCM 31913 / LMG 7466 / NCTC 11488 / FDC 602W</strain>
    </source>
</reference>
<keyword evidence="2" id="KW-0805">Transcription regulation</keyword>
<gene>
    <name evidence="6" type="primary">LYSR1</name>
    <name evidence="6" type="ordered locus">WS0874</name>
</gene>
<dbReference type="InterPro" id="IPR036388">
    <property type="entry name" value="WH-like_DNA-bd_sf"/>
</dbReference>